<name>A0A6V6Y6V4_9FIRM</name>
<dbReference type="Proteomes" id="UP000586454">
    <property type="component" value="Unassembled WGS sequence"/>
</dbReference>
<evidence type="ECO:0000313" key="1">
    <source>
        <dbReference type="EMBL" id="CAC9935538.1"/>
    </source>
</evidence>
<dbReference type="RefSeq" id="WP_180500776.1">
    <property type="nucleotide sequence ID" value="NZ_CAIJCS010000026.1"/>
</dbReference>
<dbReference type="SUPFAM" id="SSF143100">
    <property type="entry name" value="TTHA1013/TTHA0281-like"/>
    <property type="match status" value="1"/>
</dbReference>
<protein>
    <recommendedName>
        <fullName evidence="3">Type II toxin-antitoxin system HicB family antitoxin</fullName>
    </recommendedName>
</protein>
<evidence type="ECO:0000313" key="2">
    <source>
        <dbReference type="Proteomes" id="UP000586454"/>
    </source>
</evidence>
<proteinExistence type="predicted"/>
<reference evidence="1 2" key="1">
    <citation type="submission" date="2020-06" db="EMBL/GenBank/DDBJ databases">
        <authorList>
            <person name="Criscuolo A."/>
        </authorList>
    </citation>
    <scope>NUCLEOTIDE SEQUENCE [LARGE SCALE GENOMIC DNA]</scope>
    <source>
        <strain evidence="1">1804121828</strain>
    </source>
</reference>
<organism evidence="1 2">
    <name type="scientific">Aedoeadaptatus nemausensis</name>
    <dbReference type="NCBI Taxonomy" id="2582829"/>
    <lineage>
        <taxon>Bacteria</taxon>
        <taxon>Bacillati</taxon>
        <taxon>Bacillota</taxon>
        <taxon>Tissierellia</taxon>
        <taxon>Tissierellales</taxon>
        <taxon>Peptoniphilaceae</taxon>
        <taxon>Aedoeadaptatus</taxon>
    </lineage>
</organism>
<gene>
    <name evidence="1" type="ORF">PEPNEM18_01535</name>
</gene>
<dbReference type="EMBL" id="CAIJCS010000026">
    <property type="protein sequence ID" value="CAC9935538.1"/>
    <property type="molecule type" value="Genomic_DNA"/>
</dbReference>
<dbReference type="AlphaFoldDB" id="A0A6V6Y6V4"/>
<keyword evidence="2" id="KW-1185">Reference proteome</keyword>
<accession>A0A6V6Y6V4</accession>
<sequence>MKKIMHKGIVGIIEDEKIEGDYCGHLLINGVACFYGKTEDELIEDFKEVVEFYLENSD</sequence>
<evidence type="ECO:0008006" key="3">
    <source>
        <dbReference type="Google" id="ProtNLM"/>
    </source>
</evidence>
<comment type="caution">
    <text evidence="1">The sequence shown here is derived from an EMBL/GenBank/DDBJ whole genome shotgun (WGS) entry which is preliminary data.</text>
</comment>
<dbReference type="InterPro" id="IPR035069">
    <property type="entry name" value="TTHA1013/TTHA0281-like"/>
</dbReference>